<gene>
    <name evidence="2" type="ORF">H9942_05325</name>
</gene>
<dbReference type="Proteomes" id="UP000824214">
    <property type="component" value="Unassembled WGS sequence"/>
</dbReference>
<accession>A0A9D2RYH1</accession>
<comment type="caution">
    <text evidence="2">The sequence shown here is derived from an EMBL/GenBank/DDBJ whole genome shotgun (WGS) entry which is preliminary data.</text>
</comment>
<name>A0A9D2RYH1_9FIRM</name>
<evidence type="ECO:0000313" key="3">
    <source>
        <dbReference type="Proteomes" id="UP000824214"/>
    </source>
</evidence>
<dbReference type="SUPFAM" id="SSF56112">
    <property type="entry name" value="Protein kinase-like (PK-like)"/>
    <property type="match status" value="1"/>
</dbReference>
<dbReference type="PANTHER" id="PTHR21064">
    <property type="entry name" value="AMINOGLYCOSIDE PHOSPHOTRANSFERASE DOMAIN-CONTAINING PROTEIN-RELATED"/>
    <property type="match status" value="1"/>
</dbReference>
<dbReference type="AlphaFoldDB" id="A0A9D2RYH1"/>
<dbReference type="EMBL" id="DWXZ01000111">
    <property type="protein sequence ID" value="HJB37473.1"/>
    <property type="molecule type" value="Genomic_DNA"/>
</dbReference>
<organism evidence="2 3">
    <name type="scientific">Candidatus Acutalibacter ornithocaccae</name>
    <dbReference type="NCBI Taxonomy" id="2838416"/>
    <lineage>
        <taxon>Bacteria</taxon>
        <taxon>Bacillati</taxon>
        <taxon>Bacillota</taxon>
        <taxon>Clostridia</taxon>
        <taxon>Eubacteriales</taxon>
        <taxon>Acutalibacteraceae</taxon>
        <taxon>Acutalibacter</taxon>
    </lineage>
</organism>
<dbReference type="Gene3D" id="3.90.1200.10">
    <property type="match status" value="1"/>
</dbReference>
<dbReference type="InterPro" id="IPR002575">
    <property type="entry name" value="Aminoglycoside_PTrfase"/>
</dbReference>
<reference evidence="2" key="1">
    <citation type="journal article" date="2021" name="PeerJ">
        <title>Extensive microbial diversity within the chicken gut microbiome revealed by metagenomics and culture.</title>
        <authorList>
            <person name="Gilroy R."/>
            <person name="Ravi A."/>
            <person name="Getino M."/>
            <person name="Pursley I."/>
            <person name="Horton D.L."/>
            <person name="Alikhan N.F."/>
            <person name="Baker D."/>
            <person name="Gharbi K."/>
            <person name="Hall N."/>
            <person name="Watson M."/>
            <person name="Adriaenssens E.M."/>
            <person name="Foster-Nyarko E."/>
            <person name="Jarju S."/>
            <person name="Secka A."/>
            <person name="Antonio M."/>
            <person name="Oren A."/>
            <person name="Chaudhuri R.R."/>
            <person name="La Ragione R."/>
            <person name="Hildebrand F."/>
            <person name="Pallen M.J."/>
        </authorList>
    </citation>
    <scope>NUCLEOTIDE SEQUENCE</scope>
    <source>
        <strain evidence="2">ChiBcolR8-3208</strain>
    </source>
</reference>
<evidence type="ECO:0000259" key="1">
    <source>
        <dbReference type="Pfam" id="PF01636"/>
    </source>
</evidence>
<proteinExistence type="predicted"/>
<dbReference type="Pfam" id="PF01636">
    <property type="entry name" value="APH"/>
    <property type="match status" value="1"/>
</dbReference>
<reference evidence="2" key="2">
    <citation type="submission" date="2021-04" db="EMBL/GenBank/DDBJ databases">
        <authorList>
            <person name="Gilroy R."/>
        </authorList>
    </citation>
    <scope>NUCLEOTIDE SEQUENCE</scope>
    <source>
        <strain evidence="2">ChiBcolR8-3208</strain>
    </source>
</reference>
<protein>
    <submittedName>
        <fullName evidence="2">Aminoglycoside phosphotransferase family protein</fullName>
    </submittedName>
</protein>
<sequence length="362" mass="40231">MEHPIQITPEILEAFGMPRDCASTRLHGGHINDTFLVENGGKYVIQRINRYVFPSPQDIMENITGVTEFLREKILARGGDPLRETLNIRRTTQGGTLFVDEEGGPWRCMTFVDKATSHETVESPAMLQEAGRAFGEFQSLLSSYPAATLHETIKDFHNTPERYRQLLEAAQNDKAGRLSQVGAEMDFAAQRKEDCALLMDLLREGKLPLRVTHNDTKMSNILIDDATGKAICVIDLDTVMPGLCAFDFGDSIRAGATTAAEDEADLSKVHFDLGLFEAYADGFLSAAGSALTSLELKTLPDGARLMTLEVGLRFLADYLNGDVYFRTAYPEHNLVRARNQFKLVQEMEEKRAGMDAVIAKYL</sequence>
<dbReference type="InterPro" id="IPR050249">
    <property type="entry name" value="Pseudomonas-type_ThrB"/>
</dbReference>
<dbReference type="InterPro" id="IPR011009">
    <property type="entry name" value="Kinase-like_dom_sf"/>
</dbReference>
<evidence type="ECO:0000313" key="2">
    <source>
        <dbReference type="EMBL" id="HJB37473.1"/>
    </source>
</evidence>
<dbReference type="PANTHER" id="PTHR21064:SF5">
    <property type="entry name" value="SLR1880 PROTEIN"/>
    <property type="match status" value="1"/>
</dbReference>
<feature type="domain" description="Aminoglycoside phosphotransferase" evidence="1">
    <location>
        <begin position="24"/>
        <end position="270"/>
    </location>
</feature>